<dbReference type="Proteomes" id="UP000295620">
    <property type="component" value="Unassembled WGS sequence"/>
</dbReference>
<evidence type="ECO:0000313" key="2">
    <source>
        <dbReference type="Proteomes" id="UP000295620"/>
    </source>
</evidence>
<sequence length="165" mass="19085">MRIYAVLLFLFIFAPSAELELSELRDLFYRSATDKDSAEQFSRLLSPVHTKSSPLLVCYKGVAEMMEAKYGYNPFSKFSRFKKGRSYIEHAIKQDPENPEMRFLRFSIQTNLPSILGYNDDIDKDKLFLLSKVNELTDVNLKQNVIGYLTGSKYCTAEELKKINK</sequence>
<proteinExistence type="predicted"/>
<dbReference type="RefSeq" id="WP_133574657.1">
    <property type="nucleotide sequence ID" value="NZ_SNYC01000003.1"/>
</dbReference>
<evidence type="ECO:0000313" key="1">
    <source>
        <dbReference type="EMBL" id="TDQ11595.1"/>
    </source>
</evidence>
<name>A0A4R6SZU1_9SPHI</name>
<organism evidence="1 2">
    <name type="scientific">Pedobacter metabolipauper</name>
    <dbReference type="NCBI Taxonomy" id="425513"/>
    <lineage>
        <taxon>Bacteria</taxon>
        <taxon>Pseudomonadati</taxon>
        <taxon>Bacteroidota</taxon>
        <taxon>Sphingobacteriia</taxon>
        <taxon>Sphingobacteriales</taxon>
        <taxon>Sphingobacteriaceae</taxon>
        <taxon>Pedobacter</taxon>
    </lineage>
</organism>
<dbReference type="OrthoDB" id="663842at2"/>
<dbReference type="AlphaFoldDB" id="A0A4R6SZU1"/>
<dbReference type="EMBL" id="SNYC01000003">
    <property type="protein sequence ID" value="TDQ11595.1"/>
    <property type="molecule type" value="Genomic_DNA"/>
</dbReference>
<reference evidence="1 2" key="1">
    <citation type="submission" date="2019-03" db="EMBL/GenBank/DDBJ databases">
        <title>Genomic Encyclopedia of Archaeal and Bacterial Type Strains, Phase II (KMG-II): from individual species to whole genera.</title>
        <authorList>
            <person name="Goeker M."/>
        </authorList>
    </citation>
    <scope>NUCLEOTIDE SEQUENCE [LARGE SCALE GENOMIC DNA]</scope>
    <source>
        <strain evidence="1 2">DSM 19035</strain>
    </source>
</reference>
<comment type="caution">
    <text evidence="1">The sequence shown here is derived from an EMBL/GenBank/DDBJ whole genome shotgun (WGS) entry which is preliminary data.</text>
</comment>
<keyword evidence="2" id="KW-1185">Reference proteome</keyword>
<protein>
    <recommendedName>
        <fullName evidence="3">Tetratricopeptide repeat protein</fullName>
    </recommendedName>
</protein>
<evidence type="ECO:0008006" key="3">
    <source>
        <dbReference type="Google" id="ProtNLM"/>
    </source>
</evidence>
<accession>A0A4R6SZU1</accession>
<gene>
    <name evidence="1" type="ORF">ATK78_0718</name>
</gene>